<reference evidence="3" key="1">
    <citation type="journal article" date="2019" name="Int. J. Syst. Evol. Microbiol.">
        <title>The Global Catalogue of Microorganisms (GCM) 10K type strain sequencing project: providing services to taxonomists for standard genome sequencing and annotation.</title>
        <authorList>
            <consortium name="The Broad Institute Genomics Platform"/>
            <consortium name="The Broad Institute Genome Sequencing Center for Infectious Disease"/>
            <person name="Wu L."/>
            <person name="Ma J."/>
        </authorList>
    </citation>
    <scope>NUCLEOTIDE SEQUENCE [LARGE SCALE GENOMIC DNA]</scope>
    <source>
        <strain evidence="3">KCTC 42424</strain>
    </source>
</reference>
<dbReference type="SUPFAM" id="SSF53474">
    <property type="entry name" value="alpha/beta-Hydrolases"/>
    <property type="match status" value="1"/>
</dbReference>
<accession>A0ABV7VVS3</accession>
<keyword evidence="3" id="KW-1185">Reference proteome</keyword>
<dbReference type="Proteomes" id="UP001595722">
    <property type="component" value="Unassembled WGS sequence"/>
</dbReference>
<protein>
    <submittedName>
        <fullName evidence="2">Serine aminopeptidase domain-containing protein</fullName>
    </submittedName>
</protein>
<evidence type="ECO:0000313" key="2">
    <source>
        <dbReference type="EMBL" id="MFC3681624.1"/>
    </source>
</evidence>
<dbReference type="InterPro" id="IPR029058">
    <property type="entry name" value="AB_hydrolase_fold"/>
</dbReference>
<gene>
    <name evidence="2" type="ORF">ACFOMG_16080</name>
</gene>
<dbReference type="GO" id="GO:0004177">
    <property type="term" value="F:aminopeptidase activity"/>
    <property type="evidence" value="ECO:0007669"/>
    <property type="project" value="UniProtKB-KW"/>
</dbReference>
<dbReference type="Gene3D" id="3.40.50.1820">
    <property type="entry name" value="alpha/beta hydrolase"/>
    <property type="match status" value="1"/>
</dbReference>
<dbReference type="InterPro" id="IPR022742">
    <property type="entry name" value="Hydrolase_4"/>
</dbReference>
<dbReference type="Pfam" id="PF12146">
    <property type="entry name" value="Hydrolase_4"/>
    <property type="match status" value="1"/>
</dbReference>
<dbReference type="InterPro" id="IPR017208">
    <property type="entry name" value="UCP037442_abhydr"/>
</dbReference>
<keyword evidence="2" id="KW-0378">Hydrolase</keyword>
<proteinExistence type="predicted"/>
<keyword evidence="2" id="KW-0645">Protease</keyword>
<dbReference type="PIRSF" id="PIRSF037442">
    <property type="entry name" value="UCP037442_abhydr"/>
    <property type="match status" value="1"/>
</dbReference>
<keyword evidence="2" id="KW-0031">Aminopeptidase</keyword>
<sequence length="308" mass="34492">MSQASIQPQTPDPISVRITTDDGYQLAGSEYRPATAESNGKAGIAAAPGHGIGVVINGATGVLRQYYDGFARFLCHQGFTVLTYDFRGIGGSLQHAPGAPVPTMLHWGQRDMDAALSFFMERHPQLLVKGIGHSIGGQLLGVLPDNNRYHGFLNIASQHIYWKNWPLRDRALTAAFFFGVLPLFYKSVGGLPKWVLGAEYLPKQVARDWSRFGRNKAYIADEQGQPLRQGFSGYRGRMRFYAMADDRRFAPPACVRELEKLFSNADTEVRVLHPRDFDMKAIDHFGFFKKSMHQRAWQESADWLAQPA</sequence>
<evidence type="ECO:0000259" key="1">
    <source>
        <dbReference type="Pfam" id="PF12146"/>
    </source>
</evidence>
<name>A0ABV7VVS3_9GAMM</name>
<evidence type="ECO:0000313" key="3">
    <source>
        <dbReference type="Proteomes" id="UP001595722"/>
    </source>
</evidence>
<comment type="caution">
    <text evidence="2">The sequence shown here is derived from an EMBL/GenBank/DDBJ whole genome shotgun (WGS) entry which is preliminary data.</text>
</comment>
<dbReference type="EMBL" id="JBHRYB010000016">
    <property type="protein sequence ID" value="MFC3681624.1"/>
    <property type="molecule type" value="Genomic_DNA"/>
</dbReference>
<dbReference type="RefSeq" id="WP_376868142.1">
    <property type="nucleotide sequence ID" value="NZ_JBHRYB010000016.1"/>
</dbReference>
<organism evidence="2 3">
    <name type="scientific">Bacterioplanoides pacificum</name>
    <dbReference type="NCBI Taxonomy" id="1171596"/>
    <lineage>
        <taxon>Bacteria</taxon>
        <taxon>Pseudomonadati</taxon>
        <taxon>Pseudomonadota</taxon>
        <taxon>Gammaproteobacteria</taxon>
        <taxon>Oceanospirillales</taxon>
        <taxon>Oceanospirillaceae</taxon>
        <taxon>Bacterioplanoides</taxon>
    </lineage>
</organism>
<feature type="domain" description="Serine aminopeptidase S33" evidence="1">
    <location>
        <begin position="54"/>
        <end position="139"/>
    </location>
</feature>